<feature type="domain" description="HBM" evidence="14">
    <location>
        <begin position="45"/>
        <end position="281"/>
    </location>
</feature>
<evidence type="ECO:0000256" key="7">
    <source>
        <dbReference type="ARBA" id="ARBA00023136"/>
    </source>
</evidence>
<organism evidence="15 16">
    <name type="scientific">Pseudomonas syringae pv. aceris</name>
    <dbReference type="NCBI Taxonomy" id="199198"/>
    <lineage>
        <taxon>Bacteria</taxon>
        <taxon>Pseudomonadati</taxon>
        <taxon>Pseudomonadota</taxon>
        <taxon>Gammaproteobacteria</taxon>
        <taxon>Pseudomonadales</taxon>
        <taxon>Pseudomonadaceae</taxon>
        <taxon>Pseudomonas</taxon>
        <taxon>Pseudomonas syringae</taxon>
    </lineage>
</organism>
<feature type="transmembrane region" description="Helical" evidence="11">
    <location>
        <begin position="288"/>
        <end position="306"/>
    </location>
</feature>
<evidence type="ECO:0000259" key="13">
    <source>
        <dbReference type="PROSITE" id="PS50885"/>
    </source>
</evidence>
<dbReference type="Pfam" id="PF00015">
    <property type="entry name" value="MCPsignal"/>
    <property type="match status" value="1"/>
</dbReference>
<dbReference type="PANTHER" id="PTHR32089:SF120">
    <property type="entry name" value="METHYL-ACCEPTING CHEMOTAXIS PROTEIN TLPQ"/>
    <property type="match status" value="1"/>
</dbReference>
<dbReference type="InterPro" id="IPR003660">
    <property type="entry name" value="HAMP_dom"/>
</dbReference>
<dbReference type="GO" id="GO:0005886">
    <property type="term" value="C:plasma membrane"/>
    <property type="evidence" value="ECO:0007669"/>
    <property type="project" value="UniProtKB-SubCell"/>
</dbReference>
<keyword evidence="8 10" id="KW-0807">Transducer</keyword>
<comment type="caution">
    <text evidence="15">The sequence shown here is derived from an EMBL/GenBank/DDBJ whole genome shotgun (WGS) entry which is preliminary data.</text>
</comment>
<reference evidence="15 16" key="1">
    <citation type="submission" date="2015-09" db="EMBL/GenBank/DDBJ databases">
        <title>Genome announcement of multiple Pseudomonas syringae strains.</title>
        <authorList>
            <person name="Thakur S."/>
            <person name="Wang P.W."/>
            <person name="Gong Y."/>
            <person name="Weir B.S."/>
            <person name="Guttman D.S."/>
        </authorList>
    </citation>
    <scope>NUCLEOTIDE SEQUENCE [LARGE SCALE GENOMIC DNA]</scope>
    <source>
        <strain evidence="15 16">ICMP2802</strain>
    </source>
</reference>
<keyword evidence="7 11" id="KW-0472">Membrane</keyword>
<dbReference type="EMBL" id="LJPM01000055">
    <property type="protein sequence ID" value="KPW26236.1"/>
    <property type="molecule type" value="Genomic_DNA"/>
</dbReference>
<dbReference type="CDD" id="cd06225">
    <property type="entry name" value="HAMP"/>
    <property type="match status" value="1"/>
</dbReference>
<evidence type="ECO:0000256" key="3">
    <source>
        <dbReference type="ARBA" id="ARBA00022481"/>
    </source>
</evidence>
<evidence type="ECO:0000259" key="12">
    <source>
        <dbReference type="PROSITE" id="PS50111"/>
    </source>
</evidence>
<keyword evidence="4" id="KW-0145">Chemotaxis</keyword>
<keyword evidence="6 11" id="KW-1133">Transmembrane helix</keyword>
<evidence type="ECO:0000256" key="10">
    <source>
        <dbReference type="PROSITE-ProRule" id="PRU00284"/>
    </source>
</evidence>
<proteinExistence type="inferred from homology"/>
<evidence type="ECO:0000259" key="14">
    <source>
        <dbReference type="PROSITE" id="PS51753"/>
    </source>
</evidence>
<dbReference type="Proteomes" id="UP000050297">
    <property type="component" value="Unassembled WGS sequence"/>
</dbReference>
<dbReference type="SUPFAM" id="SSF58104">
    <property type="entry name" value="Methyl-accepting chemotaxis protein (MCP) signaling domain"/>
    <property type="match status" value="1"/>
</dbReference>
<dbReference type="SMART" id="SM01358">
    <property type="entry name" value="HBM"/>
    <property type="match status" value="1"/>
</dbReference>
<feature type="domain" description="HAMP" evidence="13">
    <location>
        <begin position="308"/>
        <end position="360"/>
    </location>
</feature>
<protein>
    <submittedName>
        <fullName evidence="15">Methyl-accepting chemotaxis protein</fullName>
    </submittedName>
</protein>
<dbReference type="PATRIC" id="fig|199198.4.peg.4330"/>
<evidence type="ECO:0000256" key="2">
    <source>
        <dbReference type="ARBA" id="ARBA00022475"/>
    </source>
</evidence>
<name>A0A0L8ITN2_PSESX</name>
<dbReference type="InterPro" id="IPR032255">
    <property type="entry name" value="HBM"/>
</dbReference>
<dbReference type="CDD" id="cd11386">
    <property type="entry name" value="MCP_signal"/>
    <property type="match status" value="1"/>
</dbReference>
<accession>A0A0L8ITN2</accession>
<evidence type="ECO:0000256" key="4">
    <source>
        <dbReference type="ARBA" id="ARBA00022500"/>
    </source>
</evidence>
<dbReference type="GO" id="GO:0006935">
    <property type="term" value="P:chemotaxis"/>
    <property type="evidence" value="ECO:0007669"/>
    <property type="project" value="UniProtKB-KW"/>
</dbReference>
<keyword evidence="2" id="KW-1003">Cell membrane</keyword>
<dbReference type="PROSITE" id="PS50111">
    <property type="entry name" value="CHEMOTAXIS_TRANSDUC_2"/>
    <property type="match status" value="1"/>
</dbReference>
<comment type="similarity">
    <text evidence="9">Belongs to the methyl-accepting chemotaxis (MCP) protein family.</text>
</comment>
<dbReference type="SMART" id="SM00283">
    <property type="entry name" value="MA"/>
    <property type="match status" value="1"/>
</dbReference>
<dbReference type="PANTHER" id="PTHR32089">
    <property type="entry name" value="METHYL-ACCEPTING CHEMOTAXIS PROTEIN MCPB"/>
    <property type="match status" value="1"/>
</dbReference>
<dbReference type="InterPro" id="IPR004089">
    <property type="entry name" value="MCPsignal_dom"/>
</dbReference>
<dbReference type="FunFam" id="1.10.287.950:FF:000001">
    <property type="entry name" value="Methyl-accepting chemotaxis sensory transducer"/>
    <property type="match status" value="1"/>
</dbReference>
<feature type="domain" description="Methyl-accepting transducer" evidence="12">
    <location>
        <begin position="365"/>
        <end position="601"/>
    </location>
</feature>
<dbReference type="PROSITE" id="PS50885">
    <property type="entry name" value="HAMP"/>
    <property type="match status" value="1"/>
</dbReference>
<gene>
    <name evidence="15" type="ORF">ALO91_01147</name>
</gene>
<dbReference type="SMART" id="SM00304">
    <property type="entry name" value="HAMP"/>
    <property type="match status" value="1"/>
</dbReference>
<evidence type="ECO:0000256" key="9">
    <source>
        <dbReference type="ARBA" id="ARBA00029447"/>
    </source>
</evidence>
<evidence type="ECO:0000256" key="5">
    <source>
        <dbReference type="ARBA" id="ARBA00022692"/>
    </source>
</evidence>
<evidence type="ECO:0000256" key="1">
    <source>
        <dbReference type="ARBA" id="ARBA00004651"/>
    </source>
</evidence>
<evidence type="ECO:0000313" key="15">
    <source>
        <dbReference type="EMBL" id="KPW26236.1"/>
    </source>
</evidence>
<evidence type="ECO:0000256" key="8">
    <source>
        <dbReference type="ARBA" id="ARBA00023224"/>
    </source>
</evidence>
<dbReference type="Pfam" id="PF16591">
    <property type="entry name" value="HBM"/>
    <property type="match status" value="1"/>
</dbReference>
<evidence type="ECO:0000256" key="6">
    <source>
        <dbReference type="ARBA" id="ARBA00022989"/>
    </source>
</evidence>
<dbReference type="AlphaFoldDB" id="A0A0L8ITN2"/>
<sequence>MSSATSGVLSNMTVRAKLLVGFGLLILMILLMAYTGKDATDTLKRRAELSGDIAQFSSIARDMRIERLVYFLKADDAQASKWLEALERTERQLVSISPRFKTANNIALLKEAQTTMQLYRGFYTRSVEATREREQLRTLAGASGETINGLLLKIAEAANDESGNAADRQKLPALFISVQKMRTAFRSYTASPSKSGEDTVRQAIAQVVASIDTLKDTSLPRADVQALAAGMATYSGQLETLVAAQAKVDEAQGGITTSIATILGITDKMTAIQNEFRASDAEKAQEKILLWLGLSALLGVLAAWLITRSIVHPLKETVEIVEVVAEGDFTYKTQVTRNDELGALQGSMLRMTSGLRSLIGEMKEGIVQVASAAEQLSAVTEQTSAGVNAQKLETEQIATAMQQMTATTHEVSRNAAQAVNTAQIASQLAQKGGQVVDRTRSQIETLAREMNMSRTAMAALRGNTQSIGGVLDVIKTVADQTNLLALNAAIEAARAGEAGRGFAVVADEVRGLAVRTRTSTDEIALLINELQTSTDHMGQVLEQNLALTDSSVELSTQASEVLQSITASVHEIEVMNEQIAVATEQQSNVGEEIGRGVTNVRDISDQTAAASEETATSSVELARVSARLQEMTNRFKV</sequence>
<keyword evidence="3" id="KW-0488">Methylation</keyword>
<keyword evidence="5 11" id="KW-0812">Transmembrane</keyword>
<evidence type="ECO:0000256" key="11">
    <source>
        <dbReference type="SAM" id="Phobius"/>
    </source>
</evidence>
<dbReference type="GO" id="GO:0007165">
    <property type="term" value="P:signal transduction"/>
    <property type="evidence" value="ECO:0007669"/>
    <property type="project" value="UniProtKB-KW"/>
</dbReference>
<dbReference type="Gene3D" id="1.20.1440.210">
    <property type="match status" value="2"/>
</dbReference>
<dbReference type="PROSITE" id="PS51753">
    <property type="entry name" value="HBM"/>
    <property type="match status" value="1"/>
</dbReference>
<comment type="subcellular location">
    <subcellularLocation>
        <location evidence="1">Cell membrane</location>
        <topology evidence="1">Multi-pass membrane protein</topology>
    </subcellularLocation>
</comment>
<evidence type="ECO:0000313" key="16">
    <source>
        <dbReference type="Proteomes" id="UP000050297"/>
    </source>
</evidence>
<dbReference type="Pfam" id="PF00672">
    <property type="entry name" value="HAMP"/>
    <property type="match status" value="1"/>
</dbReference>
<dbReference type="Gene3D" id="1.10.287.950">
    <property type="entry name" value="Methyl-accepting chemotaxis protein"/>
    <property type="match status" value="1"/>
</dbReference>
<feature type="transmembrane region" description="Helical" evidence="11">
    <location>
        <begin position="18"/>
        <end position="36"/>
    </location>
</feature>